<feature type="compositionally biased region" description="Basic residues" evidence="1">
    <location>
        <begin position="104"/>
        <end position="116"/>
    </location>
</feature>
<organism evidence="2 3">
    <name type="scientific">Cytospora schulzeri</name>
    <dbReference type="NCBI Taxonomy" id="448051"/>
    <lineage>
        <taxon>Eukaryota</taxon>
        <taxon>Fungi</taxon>
        <taxon>Dikarya</taxon>
        <taxon>Ascomycota</taxon>
        <taxon>Pezizomycotina</taxon>
        <taxon>Sordariomycetes</taxon>
        <taxon>Sordariomycetidae</taxon>
        <taxon>Diaporthales</taxon>
        <taxon>Cytosporaceae</taxon>
        <taxon>Cytospora</taxon>
    </lineage>
</organism>
<gene>
    <name evidence="2" type="ORF">VMCG_00538</name>
</gene>
<accession>A0A423X7R1</accession>
<comment type="caution">
    <text evidence="2">The sequence shown here is derived from an EMBL/GenBank/DDBJ whole genome shotgun (WGS) entry which is preliminary data.</text>
</comment>
<reference evidence="2 3" key="1">
    <citation type="submission" date="2015-09" db="EMBL/GenBank/DDBJ databases">
        <title>Host preference determinants of Valsa canker pathogens revealed by comparative genomics.</title>
        <authorList>
            <person name="Yin Z."/>
            <person name="Huang L."/>
        </authorList>
    </citation>
    <scope>NUCLEOTIDE SEQUENCE [LARGE SCALE GENOMIC DNA]</scope>
    <source>
        <strain evidence="2 3">03-1</strain>
    </source>
</reference>
<keyword evidence="3" id="KW-1185">Reference proteome</keyword>
<dbReference type="EMBL" id="LKEA01000001">
    <property type="protein sequence ID" value="ROW12088.1"/>
    <property type="molecule type" value="Genomic_DNA"/>
</dbReference>
<evidence type="ECO:0000256" key="1">
    <source>
        <dbReference type="SAM" id="MobiDB-lite"/>
    </source>
</evidence>
<proteinExistence type="predicted"/>
<feature type="compositionally biased region" description="Polar residues" evidence="1">
    <location>
        <begin position="1"/>
        <end position="13"/>
    </location>
</feature>
<name>A0A423X7R1_9PEZI</name>
<evidence type="ECO:0000313" key="3">
    <source>
        <dbReference type="Proteomes" id="UP000283895"/>
    </source>
</evidence>
<sequence>MTLNRPVEQSNSHIEAVPDEAEEEEATQEEHVHETIPEVSEPSRYSREGTPIGYRPADQIIFTDENFETAEPSQWLTEEPATQQEPEVAPHRRVAELRSGAIKKSSRKRSSRKSPRRSGYEPQSDHRNLWARARR</sequence>
<protein>
    <submittedName>
        <fullName evidence="2">Uncharacterized protein</fullName>
    </submittedName>
</protein>
<evidence type="ECO:0000313" key="2">
    <source>
        <dbReference type="EMBL" id="ROW12088.1"/>
    </source>
</evidence>
<feature type="region of interest" description="Disordered" evidence="1">
    <location>
        <begin position="1"/>
        <end position="135"/>
    </location>
</feature>
<feature type="compositionally biased region" description="Acidic residues" evidence="1">
    <location>
        <begin position="17"/>
        <end position="27"/>
    </location>
</feature>
<dbReference type="AlphaFoldDB" id="A0A423X7R1"/>
<dbReference type="Proteomes" id="UP000283895">
    <property type="component" value="Unassembled WGS sequence"/>
</dbReference>
<feature type="compositionally biased region" description="Polar residues" evidence="1">
    <location>
        <begin position="71"/>
        <end position="85"/>
    </location>
</feature>